<comment type="caution">
    <text evidence="2">The sequence shown here is derived from an EMBL/GenBank/DDBJ whole genome shotgun (WGS) entry which is preliminary data.</text>
</comment>
<reference evidence="2 3" key="1">
    <citation type="submission" date="2021-06" db="EMBL/GenBank/DDBJ databases">
        <authorList>
            <person name="Palmer J.M."/>
        </authorList>
    </citation>
    <scope>NUCLEOTIDE SEQUENCE [LARGE SCALE GENOMIC DNA]</scope>
    <source>
        <strain evidence="2 3">AS_MEX2019</strain>
        <tissue evidence="2">Muscle</tissue>
    </source>
</reference>
<organism evidence="2 3">
    <name type="scientific">Ameca splendens</name>
    <dbReference type="NCBI Taxonomy" id="208324"/>
    <lineage>
        <taxon>Eukaryota</taxon>
        <taxon>Metazoa</taxon>
        <taxon>Chordata</taxon>
        <taxon>Craniata</taxon>
        <taxon>Vertebrata</taxon>
        <taxon>Euteleostomi</taxon>
        <taxon>Actinopterygii</taxon>
        <taxon>Neopterygii</taxon>
        <taxon>Teleostei</taxon>
        <taxon>Neoteleostei</taxon>
        <taxon>Acanthomorphata</taxon>
        <taxon>Ovalentaria</taxon>
        <taxon>Atherinomorphae</taxon>
        <taxon>Cyprinodontiformes</taxon>
        <taxon>Goodeidae</taxon>
        <taxon>Ameca</taxon>
    </lineage>
</organism>
<keyword evidence="1" id="KW-0812">Transmembrane</keyword>
<gene>
    <name evidence="2" type="ORF">AMECASPLE_014367</name>
</gene>
<keyword evidence="1" id="KW-1133">Transmembrane helix</keyword>
<keyword evidence="1" id="KW-0472">Membrane</keyword>
<evidence type="ECO:0000313" key="3">
    <source>
        <dbReference type="Proteomes" id="UP001469553"/>
    </source>
</evidence>
<proteinExistence type="predicted"/>
<accession>A0ABV0YD10</accession>
<dbReference type="Proteomes" id="UP001469553">
    <property type="component" value="Unassembled WGS sequence"/>
</dbReference>
<name>A0ABV0YD10_9TELE</name>
<feature type="transmembrane region" description="Helical" evidence="1">
    <location>
        <begin position="93"/>
        <end position="112"/>
    </location>
</feature>
<evidence type="ECO:0000256" key="1">
    <source>
        <dbReference type="SAM" id="Phobius"/>
    </source>
</evidence>
<dbReference type="EMBL" id="JAHRIP010029187">
    <property type="protein sequence ID" value="MEQ2291544.1"/>
    <property type="molecule type" value="Genomic_DNA"/>
</dbReference>
<feature type="non-terminal residue" evidence="2">
    <location>
        <position position="1"/>
    </location>
</feature>
<protein>
    <submittedName>
        <fullName evidence="2">Uncharacterized protein</fullName>
    </submittedName>
</protein>
<keyword evidence="3" id="KW-1185">Reference proteome</keyword>
<sequence length="116" mass="12917">YSHDMTERTGLEKDQADHQASELARWIQQQEDEALYGEGVEILPYPLLLEEMQQSFLYTRLAIAPPGTGLRRYTPSPPSPTASRIPAPVVRCVFPACLFLPGLMYATAAIGITRPK</sequence>
<evidence type="ECO:0000313" key="2">
    <source>
        <dbReference type="EMBL" id="MEQ2291544.1"/>
    </source>
</evidence>